<dbReference type="KEGG" id="acab:QRX50_28540"/>
<dbReference type="InterPro" id="IPR009057">
    <property type="entry name" value="Homeodomain-like_sf"/>
</dbReference>
<dbReference type="EMBL" id="CP127294">
    <property type="protein sequence ID" value="WIX75457.1"/>
    <property type="molecule type" value="Genomic_DNA"/>
</dbReference>
<feature type="domain" description="HTH tetR-type" evidence="5">
    <location>
        <begin position="17"/>
        <end position="77"/>
    </location>
</feature>
<dbReference type="PROSITE" id="PS50977">
    <property type="entry name" value="HTH_TETR_2"/>
    <property type="match status" value="1"/>
</dbReference>
<evidence type="ECO:0000256" key="1">
    <source>
        <dbReference type="ARBA" id="ARBA00023015"/>
    </source>
</evidence>
<evidence type="ECO:0000313" key="7">
    <source>
        <dbReference type="Proteomes" id="UP001236014"/>
    </source>
</evidence>
<keyword evidence="2 4" id="KW-0238">DNA-binding</keyword>
<reference evidence="6 7" key="1">
    <citation type="submission" date="2023-06" db="EMBL/GenBank/DDBJ databases">
        <authorList>
            <person name="Oyuntsetseg B."/>
            <person name="Kim S.B."/>
        </authorList>
    </citation>
    <scope>NUCLEOTIDE SEQUENCE [LARGE SCALE GENOMIC DNA]</scope>
    <source>
        <strain evidence="6 7">2-15</strain>
    </source>
</reference>
<organism evidence="6 7">
    <name type="scientific">Amycolatopsis carbonis</name>
    <dbReference type="NCBI Taxonomy" id="715471"/>
    <lineage>
        <taxon>Bacteria</taxon>
        <taxon>Bacillati</taxon>
        <taxon>Actinomycetota</taxon>
        <taxon>Actinomycetes</taxon>
        <taxon>Pseudonocardiales</taxon>
        <taxon>Pseudonocardiaceae</taxon>
        <taxon>Amycolatopsis</taxon>
    </lineage>
</organism>
<keyword evidence="7" id="KW-1185">Reference proteome</keyword>
<evidence type="ECO:0000259" key="5">
    <source>
        <dbReference type="PROSITE" id="PS50977"/>
    </source>
</evidence>
<dbReference type="Pfam" id="PF00440">
    <property type="entry name" value="TetR_N"/>
    <property type="match status" value="1"/>
</dbReference>
<proteinExistence type="predicted"/>
<dbReference type="Gene3D" id="1.10.357.10">
    <property type="entry name" value="Tetracycline Repressor, domain 2"/>
    <property type="match status" value="1"/>
</dbReference>
<gene>
    <name evidence="6" type="ORF">QRX50_28540</name>
</gene>
<dbReference type="PANTHER" id="PTHR30055">
    <property type="entry name" value="HTH-TYPE TRANSCRIPTIONAL REGULATOR RUTR"/>
    <property type="match status" value="1"/>
</dbReference>
<dbReference type="SUPFAM" id="SSF46689">
    <property type="entry name" value="Homeodomain-like"/>
    <property type="match status" value="1"/>
</dbReference>
<dbReference type="GO" id="GO:0000976">
    <property type="term" value="F:transcription cis-regulatory region binding"/>
    <property type="evidence" value="ECO:0007669"/>
    <property type="project" value="TreeGrafter"/>
</dbReference>
<dbReference type="InterPro" id="IPR050109">
    <property type="entry name" value="HTH-type_TetR-like_transc_reg"/>
</dbReference>
<evidence type="ECO:0000256" key="3">
    <source>
        <dbReference type="ARBA" id="ARBA00023163"/>
    </source>
</evidence>
<evidence type="ECO:0000256" key="2">
    <source>
        <dbReference type="ARBA" id="ARBA00023125"/>
    </source>
</evidence>
<dbReference type="Pfam" id="PF13305">
    <property type="entry name" value="TetR_C_33"/>
    <property type="match status" value="1"/>
</dbReference>
<name>A0A9Y2I8D6_9PSEU</name>
<keyword evidence="1" id="KW-0805">Transcription regulation</keyword>
<dbReference type="GO" id="GO:0003700">
    <property type="term" value="F:DNA-binding transcription factor activity"/>
    <property type="evidence" value="ECO:0007669"/>
    <property type="project" value="TreeGrafter"/>
</dbReference>
<feature type="DNA-binding region" description="H-T-H motif" evidence="4">
    <location>
        <begin position="40"/>
        <end position="59"/>
    </location>
</feature>
<evidence type="ECO:0000313" key="6">
    <source>
        <dbReference type="EMBL" id="WIX75457.1"/>
    </source>
</evidence>
<keyword evidence="3" id="KW-0804">Transcription</keyword>
<accession>A0A9Y2I8D6</accession>
<dbReference type="RefSeq" id="WP_285966228.1">
    <property type="nucleotide sequence ID" value="NZ_CP127294.1"/>
</dbReference>
<dbReference type="InterPro" id="IPR036271">
    <property type="entry name" value="Tet_transcr_reg_TetR-rel_C_sf"/>
</dbReference>
<dbReference type="AlphaFoldDB" id="A0A9Y2I8D6"/>
<dbReference type="InterPro" id="IPR025996">
    <property type="entry name" value="MT1864/Rv1816-like_C"/>
</dbReference>
<dbReference type="PRINTS" id="PR00455">
    <property type="entry name" value="HTHTETR"/>
</dbReference>
<protein>
    <submittedName>
        <fullName evidence="6">TetR/AcrR family transcriptional regulator</fullName>
    </submittedName>
</protein>
<dbReference type="Proteomes" id="UP001236014">
    <property type="component" value="Chromosome"/>
</dbReference>
<sequence length="202" mass="22269">MTPKPTTAAGAQAPSARDLRTATLDAAARLLATAGPDGLTIRKIAAAAGCSTITVYHYFQNKQGLLDAVYVEGHTRLSEAQRRQQFTDDPEADVRNTCLVYRDIALANRYYFHVMFGQLDSVHRPTGDTRATGRENFARFIEVVRRWGERTPLRTDPESAAHALWACGHGMVALELTDNAPHSAAAHRYRTAIDLMMTGLRT</sequence>
<dbReference type="PANTHER" id="PTHR30055:SF234">
    <property type="entry name" value="HTH-TYPE TRANSCRIPTIONAL REGULATOR BETI"/>
    <property type="match status" value="1"/>
</dbReference>
<dbReference type="SUPFAM" id="SSF48498">
    <property type="entry name" value="Tetracyclin repressor-like, C-terminal domain"/>
    <property type="match status" value="1"/>
</dbReference>
<dbReference type="InterPro" id="IPR001647">
    <property type="entry name" value="HTH_TetR"/>
</dbReference>
<evidence type="ECO:0000256" key="4">
    <source>
        <dbReference type="PROSITE-ProRule" id="PRU00335"/>
    </source>
</evidence>